<evidence type="ECO:0000313" key="2">
    <source>
        <dbReference type="Proteomes" id="UP001296921"/>
    </source>
</evidence>
<dbReference type="EMBL" id="JADRCR010000001">
    <property type="protein sequence ID" value="MBK5142605.1"/>
    <property type="molecule type" value="Genomic_DNA"/>
</dbReference>
<proteinExistence type="predicted"/>
<sequence>MKLTTLLSGLILVPTLLLSGCDNEEKKACENGNILSGKACITLPDGFIKMPEEILKQKYPQAQRPSEAWYMESENGKVSLAFSQTTQAVKASQLPVLAESMKTQLVAFTPKVVEVTVNGQKAMQLEMLTPDGTNPGSPKNLNIMQFSSMNDKLLITTFSVSEDLQDKYLQNGKAALASLVW</sequence>
<comment type="caution">
    <text evidence="1">The sequence shown here is derived from an EMBL/GenBank/DDBJ whole genome shotgun (WGS) entry which is preliminary data.</text>
</comment>
<reference evidence="1 2" key="1">
    <citation type="submission" date="2020-11" db="EMBL/GenBank/DDBJ databases">
        <title>Insectihabitans protaetiae gen. nov. sp. nov. and Insectihabitans allomyrinae sp. nov., isolated from larvae of Protaetia brevitarsis seulensis and Allomyrina dichotoma, respectively.</title>
        <authorList>
            <person name="Lee S.D."/>
            <person name="Byeon Y.-S."/>
            <person name="Kim S.-M."/>
            <person name="Yang H.L."/>
            <person name="Kim I.S."/>
        </authorList>
    </citation>
    <scope>NUCLEOTIDE SEQUENCE [LARGE SCALE GENOMIC DNA]</scope>
    <source>
        <strain evidence="1 2">BWR-B9</strain>
    </source>
</reference>
<gene>
    <name evidence="1" type="ORF">I2494_02505</name>
</gene>
<dbReference type="RefSeq" id="WP_218465571.1">
    <property type="nucleotide sequence ID" value="NZ_JADRCR010000001.1"/>
</dbReference>
<protein>
    <recommendedName>
        <fullName evidence="3">DUF1795 domain-containing protein</fullName>
    </recommendedName>
</protein>
<organism evidence="1 2">
    <name type="scientific">Limnobaculum allomyrinae</name>
    <dbReference type="NCBI Taxonomy" id="2791986"/>
    <lineage>
        <taxon>Bacteria</taxon>
        <taxon>Pseudomonadati</taxon>
        <taxon>Pseudomonadota</taxon>
        <taxon>Gammaproteobacteria</taxon>
        <taxon>Enterobacterales</taxon>
        <taxon>Budviciaceae</taxon>
        <taxon>Limnobaculum</taxon>
    </lineage>
</organism>
<dbReference type="Proteomes" id="UP001296921">
    <property type="component" value="Unassembled WGS sequence"/>
</dbReference>
<name>A0ABS1ILI6_9GAMM</name>
<evidence type="ECO:0000313" key="1">
    <source>
        <dbReference type="EMBL" id="MBK5142605.1"/>
    </source>
</evidence>
<keyword evidence="2" id="KW-1185">Reference proteome</keyword>
<accession>A0ABS1ILI6</accession>
<dbReference type="PROSITE" id="PS51257">
    <property type="entry name" value="PROKAR_LIPOPROTEIN"/>
    <property type="match status" value="1"/>
</dbReference>
<evidence type="ECO:0008006" key="3">
    <source>
        <dbReference type="Google" id="ProtNLM"/>
    </source>
</evidence>